<sequence length="119" mass="13377">MNESNNKKKLYVGSLPFKTSEEELHNLFAPYGTIVSARIVVDRSNNDASKGFGFVEMENAEDAQRAAEALNGSLYEGRTLIVNEARPEQKTNFARRDDRAGSGRSFGNDRSFRTRRDRG</sequence>
<gene>
    <name evidence="4" type="ORF">RHABOEDO_001687</name>
</gene>
<dbReference type="Pfam" id="PF00076">
    <property type="entry name" value="RRM_1"/>
    <property type="match status" value="1"/>
</dbReference>
<dbReference type="InterPro" id="IPR052462">
    <property type="entry name" value="SLIRP/GR-RBP-like"/>
</dbReference>
<accession>A0ABX8V294</accession>
<dbReference type="Gene3D" id="3.30.70.330">
    <property type="match status" value="1"/>
</dbReference>
<feature type="compositionally biased region" description="Basic and acidic residues" evidence="2">
    <location>
        <begin position="110"/>
        <end position="119"/>
    </location>
</feature>
<dbReference type="EMBL" id="CP075587">
    <property type="protein sequence ID" value="QYF49363.1"/>
    <property type="molecule type" value="Genomic_DNA"/>
</dbReference>
<dbReference type="InterPro" id="IPR000504">
    <property type="entry name" value="RRM_dom"/>
</dbReference>
<evidence type="ECO:0000256" key="1">
    <source>
        <dbReference type="ARBA" id="ARBA00022884"/>
    </source>
</evidence>
<proteinExistence type="predicted"/>
<keyword evidence="5" id="KW-1185">Reference proteome</keyword>
<dbReference type="Proteomes" id="UP000826014">
    <property type="component" value="Chromosome"/>
</dbReference>
<dbReference type="SUPFAM" id="SSF54928">
    <property type="entry name" value="RNA-binding domain, RBD"/>
    <property type="match status" value="1"/>
</dbReference>
<dbReference type="PANTHER" id="PTHR48027">
    <property type="entry name" value="HETEROGENEOUS NUCLEAR RIBONUCLEOPROTEIN 87F-RELATED"/>
    <property type="match status" value="1"/>
</dbReference>
<feature type="compositionally biased region" description="Basic and acidic residues" evidence="2">
    <location>
        <begin position="86"/>
        <end position="101"/>
    </location>
</feature>
<feature type="region of interest" description="Disordered" evidence="2">
    <location>
        <begin position="86"/>
        <end position="119"/>
    </location>
</feature>
<organism evidence="4 5">
    <name type="scientific">Candidatus Rhabdochlamydia oedothoracis</name>
    <dbReference type="NCBI Taxonomy" id="2720720"/>
    <lineage>
        <taxon>Bacteria</taxon>
        <taxon>Pseudomonadati</taxon>
        <taxon>Chlamydiota</taxon>
        <taxon>Chlamydiia</taxon>
        <taxon>Parachlamydiales</taxon>
        <taxon>Candidatus Rhabdochlamydiaceae</taxon>
        <taxon>Candidatus Rhabdochlamydia</taxon>
    </lineage>
</organism>
<dbReference type="InterPro" id="IPR012677">
    <property type="entry name" value="Nucleotide-bd_a/b_plait_sf"/>
</dbReference>
<evidence type="ECO:0000313" key="4">
    <source>
        <dbReference type="EMBL" id="QYF49363.1"/>
    </source>
</evidence>
<dbReference type="SMART" id="SM00360">
    <property type="entry name" value="RRM"/>
    <property type="match status" value="1"/>
</dbReference>
<keyword evidence="1" id="KW-0694">RNA-binding</keyword>
<dbReference type="PROSITE" id="PS50102">
    <property type="entry name" value="RRM"/>
    <property type="match status" value="1"/>
</dbReference>
<protein>
    <submittedName>
        <fullName evidence="4">RNA recognition motif aka RRM</fullName>
    </submittedName>
</protein>
<feature type="domain" description="RRM" evidence="3">
    <location>
        <begin position="8"/>
        <end position="87"/>
    </location>
</feature>
<dbReference type="RefSeq" id="WP_215217327.1">
    <property type="nucleotide sequence ID" value="NZ_CP075587.1"/>
</dbReference>
<dbReference type="InterPro" id="IPR035979">
    <property type="entry name" value="RBD_domain_sf"/>
</dbReference>
<evidence type="ECO:0000313" key="5">
    <source>
        <dbReference type="Proteomes" id="UP000826014"/>
    </source>
</evidence>
<reference evidence="4 5" key="1">
    <citation type="journal article" date="2022" name="bioRxiv">
        <title>Ecology and evolution of chlamydial symbionts of arthropods.</title>
        <authorList>
            <person name="Halter T."/>
            <person name="Koestlbacher S."/>
            <person name="Collingro A."/>
            <person name="Sixt B.S."/>
            <person name="Toenshoff E.R."/>
            <person name="Hendrickx F."/>
            <person name="Kostanjsek R."/>
            <person name="Horn M."/>
        </authorList>
    </citation>
    <scope>NUCLEOTIDE SEQUENCE [LARGE SCALE GENOMIC DNA]</scope>
    <source>
        <strain evidence="4">W744xW776</strain>
    </source>
</reference>
<name>A0ABX8V294_9BACT</name>
<evidence type="ECO:0000256" key="2">
    <source>
        <dbReference type="SAM" id="MobiDB-lite"/>
    </source>
</evidence>
<evidence type="ECO:0000259" key="3">
    <source>
        <dbReference type="PROSITE" id="PS50102"/>
    </source>
</evidence>